<keyword evidence="3" id="KW-0378">Hydrolase</keyword>
<name>A0A7G6WVT5_9ACTN</name>
<keyword evidence="4" id="KW-1185">Reference proteome</keyword>
<proteinExistence type="predicted"/>
<keyword evidence="3" id="KW-0255">Endonuclease</keyword>
<keyword evidence="1" id="KW-1133">Transmembrane helix</keyword>
<dbReference type="KEGG" id="kqi:F1D05_09630"/>
<dbReference type="GO" id="GO:0004519">
    <property type="term" value="F:endonuclease activity"/>
    <property type="evidence" value="ECO:0007669"/>
    <property type="project" value="UniProtKB-KW"/>
</dbReference>
<dbReference type="EMBL" id="CP043661">
    <property type="protein sequence ID" value="QNE18100.1"/>
    <property type="molecule type" value="Genomic_DNA"/>
</dbReference>
<evidence type="ECO:0000256" key="1">
    <source>
        <dbReference type="SAM" id="Phobius"/>
    </source>
</evidence>
<keyword evidence="1" id="KW-0472">Membrane</keyword>
<reference evidence="4" key="1">
    <citation type="submission" date="2019-09" db="EMBL/GenBank/DDBJ databases">
        <title>Antimicrobial potential of Antarctic Bacteria.</title>
        <authorList>
            <person name="Benaud N."/>
            <person name="Edwards R.J."/>
            <person name="Ferrari B.C."/>
        </authorList>
    </citation>
    <scope>NUCLEOTIDE SEQUENCE [LARGE SCALE GENOMIC DNA]</scope>
    <source>
        <strain evidence="4">SPB151</strain>
    </source>
</reference>
<reference evidence="3 4" key="2">
    <citation type="journal article" date="2020" name="Microbiol. Resour. Announc.">
        <title>Antarctic desert soil bacteria exhibit high novel natural product potential, evaluated through long-read genome sequencing and comparative genomics.</title>
        <authorList>
            <person name="Benaud N."/>
            <person name="Edwards R.J."/>
            <person name="Amos T.G."/>
            <person name="D'Agostino P.M."/>
            <person name="Gutierrez-Chavez C."/>
            <person name="Montgomery K."/>
            <person name="Nicetic I."/>
            <person name="Ferrari B.C."/>
        </authorList>
    </citation>
    <scope>NUCLEOTIDE SEQUENCE [LARGE SCALE GENOMIC DNA]</scope>
    <source>
        <strain evidence="3 4">SPB151</strain>
    </source>
</reference>
<feature type="domain" description="HNH nuclease" evidence="2">
    <location>
        <begin position="62"/>
        <end position="118"/>
    </location>
</feature>
<sequence length="140" mass="16340">MAGRPGRGACGRRLQQRPALSAMRTDRLIICLAIAAFGILVLAAITGHERRRRDPMRFYSWPEKQLLIRQANGRCEHKPPFWRRCPAQGTQADHVVPWSRGGPTELWNGQLLCHRHNKRKSNRVPGPLYRWRLQRRRAKY</sequence>
<keyword evidence="1" id="KW-0812">Transmembrane</keyword>
<dbReference type="InterPro" id="IPR002711">
    <property type="entry name" value="HNH"/>
</dbReference>
<dbReference type="Gene3D" id="1.10.30.50">
    <property type="match status" value="1"/>
</dbReference>
<dbReference type="Proteomes" id="UP000515563">
    <property type="component" value="Chromosome"/>
</dbReference>
<dbReference type="GO" id="GO:0008270">
    <property type="term" value="F:zinc ion binding"/>
    <property type="evidence" value="ECO:0007669"/>
    <property type="project" value="InterPro"/>
</dbReference>
<gene>
    <name evidence="3" type="ORF">F1D05_09630</name>
</gene>
<dbReference type="CDD" id="cd00085">
    <property type="entry name" value="HNHc"/>
    <property type="match status" value="1"/>
</dbReference>
<evidence type="ECO:0000259" key="2">
    <source>
        <dbReference type="SMART" id="SM00507"/>
    </source>
</evidence>
<evidence type="ECO:0000313" key="4">
    <source>
        <dbReference type="Proteomes" id="UP000515563"/>
    </source>
</evidence>
<accession>A0A7G6WVT5</accession>
<protein>
    <submittedName>
        <fullName evidence="3">HNH endonuclease</fullName>
    </submittedName>
</protein>
<dbReference type="AlphaFoldDB" id="A0A7G6WVT5"/>
<dbReference type="SMART" id="SM00507">
    <property type="entry name" value="HNHc"/>
    <property type="match status" value="1"/>
</dbReference>
<evidence type="ECO:0000313" key="3">
    <source>
        <dbReference type="EMBL" id="QNE18100.1"/>
    </source>
</evidence>
<keyword evidence="3" id="KW-0540">Nuclease</keyword>
<feature type="transmembrane region" description="Helical" evidence="1">
    <location>
        <begin position="27"/>
        <end position="47"/>
    </location>
</feature>
<dbReference type="Pfam" id="PF01844">
    <property type="entry name" value="HNH"/>
    <property type="match status" value="1"/>
</dbReference>
<organism evidence="3 4">
    <name type="scientific">Kribbella qitaiheensis</name>
    <dbReference type="NCBI Taxonomy" id="1544730"/>
    <lineage>
        <taxon>Bacteria</taxon>
        <taxon>Bacillati</taxon>
        <taxon>Actinomycetota</taxon>
        <taxon>Actinomycetes</taxon>
        <taxon>Propionibacteriales</taxon>
        <taxon>Kribbellaceae</taxon>
        <taxon>Kribbella</taxon>
    </lineage>
</organism>
<dbReference type="GO" id="GO:0003676">
    <property type="term" value="F:nucleic acid binding"/>
    <property type="evidence" value="ECO:0007669"/>
    <property type="project" value="InterPro"/>
</dbReference>
<dbReference type="InterPro" id="IPR003615">
    <property type="entry name" value="HNH_nuc"/>
</dbReference>